<dbReference type="AlphaFoldDB" id="A0A016US88"/>
<accession>A0A016US88</accession>
<gene>
    <name evidence="1" type="primary">Acey_s0028.g1786</name>
    <name evidence="1" type="ORF">Y032_0028g1786</name>
</gene>
<dbReference type="Proteomes" id="UP000024635">
    <property type="component" value="Unassembled WGS sequence"/>
</dbReference>
<name>A0A016US88_9BILA</name>
<organism evidence="1 2">
    <name type="scientific">Ancylostoma ceylanicum</name>
    <dbReference type="NCBI Taxonomy" id="53326"/>
    <lineage>
        <taxon>Eukaryota</taxon>
        <taxon>Metazoa</taxon>
        <taxon>Ecdysozoa</taxon>
        <taxon>Nematoda</taxon>
        <taxon>Chromadorea</taxon>
        <taxon>Rhabditida</taxon>
        <taxon>Rhabditina</taxon>
        <taxon>Rhabditomorpha</taxon>
        <taxon>Strongyloidea</taxon>
        <taxon>Ancylostomatidae</taxon>
        <taxon>Ancylostomatinae</taxon>
        <taxon>Ancylostoma</taxon>
    </lineage>
</organism>
<dbReference type="OrthoDB" id="10414633at2759"/>
<evidence type="ECO:0000313" key="2">
    <source>
        <dbReference type="Proteomes" id="UP000024635"/>
    </source>
</evidence>
<evidence type="ECO:0000313" key="1">
    <source>
        <dbReference type="EMBL" id="EYC18299.1"/>
    </source>
</evidence>
<comment type="caution">
    <text evidence="1">The sequence shown here is derived from an EMBL/GenBank/DDBJ whole genome shotgun (WGS) entry which is preliminary data.</text>
</comment>
<sequence length="77" mass="9181">MNNPLYNDQELVQMIALPTKVLERELRNSMSSLDILEKTEAYTEASRRIIELEKTRVKEKIRKLRAARAERMRLHLQ</sequence>
<keyword evidence="2" id="KW-1185">Reference proteome</keyword>
<reference evidence="2" key="1">
    <citation type="journal article" date="2015" name="Nat. Genet.">
        <title>The genome and transcriptome of the zoonotic hookworm Ancylostoma ceylanicum identify infection-specific gene families.</title>
        <authorList>
            <person name="Schwarz E.M."/>
            <person name="Hu Y."/>
            <person name="Antoshechkin I."/>
            <person name="Miller M.M."/>
            <person name="Sternberg P.W."/>
            <person name="Aroian R.V."/>
        </authorList>
    </citation>
    <scope>NUCLEOTIDE SEQUENCE</scope>
    <source>
        <strain evidence="2">HY135</strain>
    </source>
</reference>
<protein>
    <submittedName>
        <fullName evidence="1">Uncharacterized protein</fullName>
    </submittedName>
</protein>
<proteinExistence type="predicted"/>
<dbReference type="EMBL" id="JARK01001364">
    <property type="protein sequence ID" value="EYC18299.1"/>
    <property type="molecule type" value="Genomic_DNA"/>
</dbReference>